<dbReference type="InterPro" id="IPR029787">
    <property type="entry name" value="Nucleotide_cyclase"/>
</dbReference>
<dbReference type="SMART" id="SM00448">
    <property type="entry name" value="REC"/>
    <property type="match status" value="1"/>
</dbReference>
<dbReference type="Pfam" id="PF00072">
    <property type="entry name" value="Response_reg"/>
    <property type="match status" value="1"/>
</dbReference>
<protein>
    <recommendedName>
        <fullName evidence="1">diguanylate cyclase</fullName>
        <ecNumber evidence="1">2.7.7.65</ecNumber>
    </recommendedName>
</protein>
<dbReference type="Pfam" id="PF00990">
    <property type="entry name" value="GGDEF"/>
    <property type="match status" value="1"/>
</dbReference>
<dbReference type="PANTHER" id="PTHR45138:SF9">
    <property type="entry name" value="DIGUANYLATE CYCLASE DGCM-RELATED"/>
    <property type="match status" value="1"/>
</dbReference>
<dbReference type="InterPro" id="IPR050469">
    <property type="entry name" value="Diguanylate_Cyclase"/>
</dbReference>
<dbReference type="PROSITE" id="PS50887">
    <property type="entry name" value="GGDEF"/>
    <property type="match status" value="1"/>
</dbReference>
<sequence length="491" mass="52035">MGRRILIIQTEATDRIALKAMLGVARYDVIQAAGGAEAMALLREGPAALIICDMDMPDMDAKAFCARLSALGHDAPAVLVLARGNDAHRRLDVLRAGAGAVLARPCAKSWLLAHIRSLLRARDAGIELRRRETTASRFGFAEAAPGFAPSPRCVLIEDAPQTGAPGTGPAADCAGFASGVQRRLFRRMSPEEALGQAEGAGLPDVYLLQIDGDDPEAGLALLAELRSHPATRHAAILVLHGPEAREAAGRALDLGANDLFDIGWGVEELQLRIRAQAGRKREADRLRDVFEEGLRLAARDALTGLFNRRYAMPHLEQMLLSARREKRHLAVMMIDVDHFKKVNDDHGHQAGDLALAGLAARLRENLRAADLTARIGGEEFLVALPDTTCKEAHATAERLRLTIGATPIPLPGGAALCLSVSIGVALSNAITGPAAALVDLADQALYRAKSGGRDRVTMAPALPPPVQDAAMRPAPAAPPPAANRSGMTGKP</sequence>
<dbReference type="GO" id="GO:0052621">
    <property type="term" value="F:diguanylate cyclase activity"/>
    <property type="evidence" value="ECO:0007669"/>
    <property type="project" value="UniProtKB-EC"/>
</dbReference>
<dbReference type="InterPro" id="IPR001789">
    <property type="entry name" value="Sig_transdc_resp-reg_receiver"/>
</dbReference>
<dbReference type="GO" id="GO:0000160">
    <property type="term" value="P:phosphorelay signal transduction system"/>
    <property type="evidence" value="ECO:0007669"/>
    <property type="project" value="InterPro"/>
</dbReference>
<comment type="caution">
    <text evidence="7">The sequence shown here is derived from an EMBL/GenBank/DDBJ whole genome shotgun (WGS) entry which is preliminary data.</text>
</comment>
<feature type="region of interest" description="Disordered" evidence="4">
    <location>
        <begin position="455"/>
        <end position="491"/>
    </location>
</feature>
<gene>
    <name evidence="7" type="primary">pleD</name>
    <name evidence="7" type="ORF">PMES_00086</name>
</gene>
<name>A0A921TER7_9RHOB</name>
<evidence type="ECO:0000256" key="4">
    <source>
        <dbReference type="SAM" id="MobiDB-lite"/>
    </source>
</evidence>
<dbReference type="FunFam" id="3.30.70.270:FF:000001">
    <property type="entry name" value="Diguanylate cyclase domain protein"/>
    <property type="match status" value="1"/>
</dbReference>
<dbReference type="EC" id="2.7.7.65" evidence="1"/>
<dbReference type="InterPro" id="IPR043128">
    <property type="entry name" value="Rev_trsase/Diguanyl_cyclase"/>
</dbReference>
<dbReference type="RefSeq" id="WP_159963555.1">
    <property type="nucleotide sequence ID" value="NZ_APKE01000001.1"/>
</dbReference>
<dbReference type="EMBL" id="APKE01000001">
    <property type="protein sequence ID" value="KAF0677581.1"/>
    <property type="molecule type" value="Genomic_DNA"/>
</dbReference>
<dbReference type="GO" id="GO:1902201">
    <property type="term" value="P:negative regulation of bacterial-type flagellum-dependent cell motility"/>
    <property type="evidence" value="ECO:0007669"/>
    <property type="project" value="TreeGrafter"/>
</dbReference>
<evidence type="ECO:0000256" key="3">
    <source>
        <dbReference type="PROSITE-ProRule" id="PRU00169"/>
    </source>
</evidence>
<dbReference type="PROSITE" id="PS50110">
    <property type="entry name" value="RESPONSE_REGULATORY"/>
    <property type="match status" value="1"/>
</dbReference>
<feature type="domain" description="GGDEF" evidence="6">
    <location>
        <begin position="327"/>
        <end position="461"/>
    </location>
</feature>
<keyword evidence="3" id="KW-0597">Phosphoprotein</keyword>
<keyword evidence="8" id="KW-1185">Reference proteome</keyword>
<evidence type="ECO:0000256" key="1">
    <source>
        <dbReference type="ARBA" id="ARBA00012528"/>
    </source>
</evidence>
<feature type="modified residue" description="4-aspartylphosphate" evidence="3">
    <location>
        <position position="53"/>
    </location>
</feature>
<feature type="domain" description="Response regulatory" evidence="5">
    <location>
        <begin position="4"/>
        <end position="119"/>
    </location>
</feature>
<evidence type="ECO:0000313" key="8">
    <source>
        <dbReference type="Proteomes" id="UP000698242"/>
    </source>
</evidence>
<dbReference type="SUPFAM" id="SSF55073">
    <property type="entry name" value="Nucleotide cyclase"/>
    <property type="match status" value="1"/>
</dbReference>
<accession>A0A921TER7</accession>
<comment type="catalytic activity">
    <reaction evidence="2">
        <text>2 GTP = 3',3'-c-di-GMP + 2 diphosphate</text>
        <dbReference type="Rhea" id="RHEA:24898"/>
        <dbReference type="ChEBI" id="CHEBI:33019"/>
        <dbReference type="ChEBI" id="CHEBI:37565"/>
        <dbReference type="ChEBI" id="CHEBI:58805"/>
        <dbReference type="EC" id="2.7.7.65"/>
    </reaction>
</comment>
<dbReference type="SUPFAM" id="SSF52172">
    <property type="entry name" value="CheY-like"/>
    <property type="match status" value="2"/>
</dbReference>
<evidence type="ECO:0000259" key="6">
    <source>
        <dbReference type="PROSITE" id="PS50887"/>
    </source>
</evidence>
<dbReference type="OrthoDB" id="9812260at2"/>
<dbReference type="InterPro" id="IPR011006">
    <property type="entry name" value="CheY-like_superfamily"/>
</dbReference>
<dbReference type="CDD" id="cd01949">
    <property type="entry name" value="GGDEF"/>
    <property type="match status" value="1"/>
</dbReference>
<dbReference type="PANTHER" id="PTHR45138">
    <property type="entry name" value="REGULATORY COMPONENTS OF SENSORY TRANSDUCTION SYSTEM"/>
    <property type="match status" value="1"/>
</dbReference>
<dbReference type="CDD" id="cd00156">
    <property type="entry name" value="REC"/>
    <property type="match status" value="1"/>
</dbReference>
<dbReference type="NCBIfam" id="TIGR00254">
    <property type="entry name" value="GGDEF"/>
    <property type="match status" value="1"/>
</dbReference>
<evidence type="ECO:0000313" key="7">
    <source>
        <dbReference type="EMBL" id="KAF0677581.1"/>
    </source>
</evidence>
<organism evidence="7 8">
    <name type="scientific">Profundibacterium mesophilum KAUST100406-0324</name>
    <dbReference type="NCBI Taxonomy" id="1037889"/>
    <lineage>
        <taxon>Bacteria</taxon>
        <taxon>Pseudomonadati</taxon>
        <taxon>Pseudomonadota</taxon>
        <taxon>Alphaproteobacteria</taxon>
        <taxon>Rhodobacterales</taxon>
        <taxon>Roseobacteraceae</taxon>
        <taxon>Profundibacterium</taxon>
    </lineage>
</organism>
<proteinExistence type="predicted"/>
<dbReference type="GO" id="GO:0043709">
    <property type="term" value="P:cell adhesion involved in single-species biofilm formation"/>
    <property type="evidence" value="ECO:0007669"/>
    <property type="project" value="TreeGrafter"/>
</dbReference>
<dbReference type="InterPro" id="IPR000160">
    <property type="entry name" value="GGDEF_dom"/>
</dbReference>
<dbReference type="AlphaFoldDB" id="A0A921TER7"/>
<evidence type="ECO:0000256" key="2">
    <source>
        <dbReference type="ARBA" id="ARBA00034247"/>
    </source>
</evidence>
<dbReference type="SMART" id="SM00267">
    <property type="entry name" value="GGDEF"/>
    <property type="match status" value="1"/>
</dbReference>
<dbReference type="Proteomes" id="UP000698242">
    <property type="component" value="Unassembled WGS sequence"/>
</dbReference>
<evidence type="ECO:0000259" key="5">
    <source>
        <dbReference type="PROSITE" id="PS50110"/>
    </source>
</evidence>
<reference evidence="7" key="1">
    <citation type="submission" date="2013-03" db="EMBL/GenBank/DDBJ databases">
        <title>Genome Sequence of the Profundibacterium mesophilum strain KAUST100406-0324T from Red Sea, a novel genus in the family Rhodobacteraceae.</title>
        <authorList>
            <person name="Essack M."/>
            <person name="Alam I."/>
            <person name="Lafi F."/>
            <person name="Alawi W."/>
            <person name="Kamanu F."/>
            <person name="Al-Suwailem A."/>
            <person name="Lee O.O."/>
            <person name="Xu Y."/>
            <person name="Bajic V."/>
            <person name="Qian P.-Y."/>
            <person name="Archer J."/>
        </authorList>
    </citation>
    <scope>NUCLEOTIDE SEQUENCE</scope>
    <source>
        <strain evidence="7">KAUST100406-0324</strain>
    </source>
</reference>
<dbReference type="GO" id="GO:0005886">
    <property type="term" value="C:plasma membrane"/>
    <property type="evidence" value="ECO:0007669"/>
    <property type="project" value="TreeGrafter"/>
</dbReference>
<dbReference type="Gene3D" id="3.30.70.270">
    <property type="match status" value="1"/>
</dbReference>
<dbReference type="Gene3D" id="3.40.50.2300">
    <property type="match status" value="1"/>
</dbReference>